<feature type="compositionally biased region" description="Low complexity" evidence="1">
    <location>
        <begin position="29"/>
        <end position="38"/>
    </location>
</feature>
<protein>
    <submittedName>
        <fullName evidence="2">Uncharacterized protein</fullName>
    </submittedName>
</protein>
<organism evidence="2 3">
    <name type="scientific">Azospirillum picis</name>
    <dbReference type="NCBI Taxonomy" id="488438"/>
    <lineage>
        <taxon>Bacteria</taxon>
        <taxon>Pseudomonadati</taxon>
        <taxon>Pseudomonadota</taxon>
        <taxon>Alphaproteobacteria</taxon>
        <taxon>Rhodospirillales</taxon>
        <taxon>Azospirillaceae</taxon>
        <taxon>Azospirillum</taxon>
    </lineage>
</organism>
<dbReference type="Proteomes" id="UP001244552">
    <property type="component" value="Unassembled WGS sequence"/>
</dbReference>
<dbReference type="EMBL" id="JAUSVU010000039">
    <property type="protein sequence ID" value="MDQ0537177.1"/>
    <property type="molecule type" value="Genomic_DNA"/>
</dbReference>
<comment type="caution">
    <text evidence="2">The sequence shown here is derived from an EMBL/GenBank/DDBJ whole genome shotgun (WGS) entry which is preliminary data.</text>
</comment>
<name>A0ABU0MUK0_9PROT</name>
<dbReference type="RefSeq" id="WP_209990869.1">
    <property type="nucleotide sequence ID" value="NZ_JAGINO010000037.1"/>
</dbReference>
<proteinExistence type="predicted"/>
<feature type="region of interest" description="Disordered" evidence="1">
    <location>
        <begin position="1"/>
        <end position="47"/>
    </location>
</feature>
<sequence length="103" mass="11652">MSIPKPPPRNRKGSPPAETDVPRALFEEPAAPAPAAAPVEPKRKRDTPFNFRVEKDLARRFGRRAFDLEVDNVDLLEAMVDLYLDDDRLAAEVTSRVDRKRKA</sequence>
<evidence type="ECO:0000313" key="3">
    <source>
        <dbReference type="Proteomes" id="UP001244552"/>
    </source>
</evidence>
<evidence type="ECO:0000313" key="2">
    <source>
        <dbReference type="EMBL" id="MDQ0537177.1"/>
    </source>
</evidence>
<accession>A0ABU0MUK0</accession>
<gene>
    <name evidence="2" type="ORF">QO018_006077</name>
</gene>
<evidence type="ECO:0000256" key="1">
    <source>
        <dbReference type="SAM" id="MobiDB-lite"/>
    </source>
</evidence>
<reference evidence="2 3" key="1">
    <citation type="submission" date="2023-07" db="EMBL/GenBank/DDBJ databases">
        <title>Genomic Encyclopedia of Type Strains, Phase IV (KMG-IV): sequencing the most valuable type-strain genomes for metagenomic binning, comparative biology and taxonomic classification.</title>
        <authorList>
            <person name="Goeker M."/>
        </authorList>
    </citation>
    <scope>NUCLEOTIDE SEQUENCE [LARGE SCALE GENOMIC DNA]</scope>
    <source>
        <strain evidence="2 3">DSM 19922</strain>
    </source>
</reference>
<keyword evidence="3" id="KW-1185">Reference proteome</keyword>